<dbReference type="PROSITE" id="PS51257">
    <property type="entry name" value="PROKAR_LIPOPROTEIN"/>
    <property type="match status" value="1"/>
</dbReference>
<gene>
    <name evidence="1" type="ORF">SAMN05443144_101319</name>
</gene>
<reference evidence="1 2" key="1">
    <citation type="submission" date="2016-11" db="EMBL/GenBank/DDBJ databases">
        <authorList>
            <person name="Jaros S."/>
            <person name="Januszkiewicz K."/>
            <person name="Wedrychowicz H."/>
        </authorList>
    </citation>
    <scope>NUCLEOTIDE SEQUENCE [LARGE SCALE GENOMIC DNA]</scope>
    <source>
        <strain evidence="1 2">DSM 21986</strain>
    </source>
</reference>
<proteinExistence type="predicted"/>
<dbReference type="EMBL" id="FQUS01000001">
    <property type="protein sequence ID" value="SHE45054.1"/>
    <property type="molecule type" value="Genomic_DNA"/>
</dbReference>
<dbReference type="Proteomes" id="UP000184041">
    <property type="component" value="Unassembled WGS sequence"/>
</dbReference>
<keyword evidence="2" id="KW-1185">Reference proteome</keyword>
<dbReference type="AlphaFoldDB" id="A0A1M4TL16"/>
<accession>A0A1M4TL16</accession>
<evidence type="ECO:0000313" key="1">
    <source>
        <dbReference type="EMBL" id="SHE45054.1"/>
    </source>
</evidence>
<organism evidence="1 2">
    <name type="scientific">Fodinibius roseus</name>
    <dbReference type="NCBI Taxonomy" id="1194090"/>
    <lineage>
        <taxon>Bacteria</taxon>
        <taxon>Pseudomonadati</taxon>
        <taxon>Balneolota</taxon>
        <taxon>Balneolia</taxon>
        <taxon>Balneolales</taxon>
        <taxon>Balneolaceae</taxon>
        <taxon>Fodinibius</taxon>
    </lineage>
</organism>
<name>A0A1M4TL16_9BACT</name>
<dbReference type="STRING" id="1194090.SAMN05443144_101319"/>
<protein>
    <submittedName>
        <fullName evidence="1">Uncharacterized protein</fullName>
    </submittedName>
</protein>
<sequence length="224" mass="25567">MKEQTVMASHLMGYLLVFIVFTGLAGCEHSGDQSNRQLVDQQYMDSEIYRSFSSQARQEQHDARNQKRGLTARLKNLSDCPVSQSLTPPFAIDSLKMAEWSESDASNCFSGQSFESSPYTLRVVAQTSFRDVKMLWILRSRVSIYRNEELILATFKNKKLRHAESLGAYRKNLKEHISTGIDVRSGSEELVITAVENRKIIYPIEQNNAVEHVYYIDSDGDIKE</sequence>
<evidence type="ECO:0000313" key="2">
    <source>
        <dbReference type="Proteomes" id="UP000184041"/>
    </source>
</evidence>